<dbReference type="SUPFAM" id="SSF56954">
    <property type="entry name" value="Outer membrane efflux proteins (OEP)"/>
    <property type="match status" value="1"/>
</dbReference>
<gene>
    <name evidence="1" type="ORF">COO20_14255</name>
</gene>
<dbReference type="GO" id="GO:0015562">
    <property type="term" value="F:efflux transmembrane transporter activity"/>
    <property type="evidence" value="ECO:0007669"/>
    <property type="project" value="InterPro"/>
</dbReference>
<dbReference type="InterPro" id="IPR010131">
    <property type="entry name" value="MdtP/NodT-like"/>
</dbReference>
<protein>
    <recommendedName>
        <fullName evidence="3">Transporter</fullName>
    </recommendedName>
</protein>
<dbReference type="PANTHER" id="PTHR30203:SF29">
    <property type="entry name" value="PROTEIN CYAE"/>
    <property type="match status" value="1"/>
</dbReference>
<dbReference type="AlphaFoldDB" id="A0A2N3KT84"/>
<dbReference type="PROSITE" id="PS51257">
    <property type="entry name" value="PROKAR_LIPOPROTEIN"/>
    <property type="match status" value="1"/>
</dbReference>
<name>A0A2N3KT84_9PROT</name>
<accession>A0A2N3KT84</accession>
<reference evidence="1 2" key="1">
    <citation type="submission" date="2017-09" db="EMBL/GenBank/DDBJ databases">
        <title>Biodiversity and function of Thalassospira species in the particle-attached aromatic-hydrocarbon-degrading consortia from the surface seawater of the South China Sea.</title>
        <authorList>
            <person name="Dong C."/>
            <person name="Liu R."/>
            <person name="Shao Z."/>
        </authorList>
    </citation>
    <scope>NUCLEOTIDE SEQUENCE [LARGE SCALE GENOMIC DNA]</scope>
    <source>
        <strain evidence="1 2">CSC1P2</strain>
    </source>
</reference>
<dbReference type="Gene3D" id="1.20.1600.10">
    <property type="entry name" value="Outer membrane efflux proteins (OEP)"/>
    <property type="match status" value="1"/>
</dbReference>
<dbReference type="OrthoDB" id="9764652at2"/>
<evidence type="ECO:0008006" key="3">
    <source>
        <dbReference type="Google" id="ProtNLM"/>
    </source>
</evidence>
<proteinExistence type="predicted"/>
<comment type="caution">
    <text evidence="1">The sequence shown here is derived from an EMBL/GenBank/DDBJ whole genome shotgun (WGS) entry which is preliminary data.</text>
</comment>
<evidence type="ECO:0000313" key="2">
    <source>
        <dbReference type="Proteomes" id="UP000233597"/>
    </source>
</evidence>
<dbReference type="PANTHER" id="PTHR30203">
    <property type="entry name" value="OUTER MEMBRANE CATION EFFLUX PROTEIN"/>
    <property type="match status" value="1"/>
</dbReference>
<evidence type="ECO:0000313" key="1">
    <source>
        <dbReference type="EMBL" id="PKR53683.1"/>
    </source>
</evidence>
<dbReference type="EMBL" id="NWTK01000008">
    <property type="protein sequence ID" value="PKR53683.1"/>
    <property type="molecule type" value="Genomic_DNA"/>
</dbReference>
<dbReference type="Proteomes" id="UP000233597">
    <property type="component" value="Unassembled WGS sequence"/>
</dbReference>
<organism evidence="1 2">
    <name type="scientific">Thalassospira marina</name>
    <dbReference type="NCBI Taxonomy" id="2048283"/>
    <lineage>
        <taxon>Bacteria</taxon>
        <taxon>Pseudomonadati</taxon>
        <taxon>Pseudomonadota</taxon>
        <taxon>Alphaproteobacteria</taxon>
        <taxon>Rhodospirillales</taxon>
        <taxon>Thalassospiraceae</taxon>
        <taxon>Thalassospira</taxon>
    </lineage>
</organism>
<sequence>MVTEMHKIKKSLGEKLMNKSLPVMAAILFLSGCAVKMEPISDADIAAAAKHDMEMIQASVPPINGSLTLSEAIARALKYNLANRVKIMESALATKNFDLAKLDMMPLFKADGGYSARTGKNATNSRDYRTDVESSSYSYSDDPQHWDGNLRFSFNVLDFGISYLQAKQEADRAVIALHARTKSMARLIQEVRTAFWRVVLLERVAPDVDDLLARADRAMKDLETARNEGLRPPLAVLEDKRALIEIIQQLETMQQSIGAARIDLASLINAPTKSEFKLKVSSDFPPLPRREPDFEKLELYALVHSADYTDEIYNLRIAQNESRKAIARLFPSLEGFTSLNADTNHFLADRSWYEAGARVSWNLFNLLRVGDVNETNDARRNMTVARRMAANMAVITSVHVSWQEYADANARLDQAKRIDDIDKEISKLTDESVATDAATGMERIRSEIRALRSAVARVLAYSDAQDSYGRFLFSLGLVPDVTASLNAPEEELAAKIKEALDKWEVGDLPAVDTIGTIPDFVEEK</sequence>